<dbReference type="InterPro" id="IPR007692">
    <property type="entry name" value="DNA_helicase_DnaB"/>
</dbReference>
<keyword evidence="5 12" id="KW-0378">Hydrolase</keyword>
<feature type="domain" description="SF4 helicase" evidence="13">
    <location>
        <begin position="165"/>
        <end position="429"/>
    </location>
</feature>
<keyword evidence="8 12" id="KW-0238">DNA-binding</keyword>
<dbReference type="EMBL" id="MPKY01000001">
    <property type="protein sequence ID" value="OJT01212.1"/>
    <property type="molecule type" value="Genomic_DNA"/>
</dbReference>
<dbReference type="GO" id="GO:0005829">
    <property type="term" value="C:cytosol"/>
    <property type="evidence" value="ECO:0007669"/>
    <property type="project" value="TreeGrafter"/>
</dbReference>
<dbReference type="Gene3D" id="1.10.860.10">
    <property type="entry name" value="DNAb Helicase, Chain A"/>
    <property type="match status" value="1"/>
</dbReference>
<dbReference type="Proteomes" id="UP000183986">
    <property type="component" value="Unassembled WGS sequence"/>
</dbReference>
<keyword evidence="4 12" id="KW-0547">Nucleotide-binding</keyword>
<dbReference type="SUPFAM" id="SSF48024">
    <property type="entry name" value="N-terminal domain of DnaB helicase"/>
    <property type="match status" value="1"/>
</dbReference>
<dbReference type="InterPro" id="IPR007694">
    <property type="entry name" value="DNA_helicase_DnaB-like_C"/>
</dbReference>
<keyword evidence="2 12" id="KW-0639">Primosome</keyword>
<keyword evidence="3 12" id="KW-0235">DNA replication</keyword>
<evidence type="ECO:0000259" key="13">
    <source>
        <dbReference type="PROSITE" id="PS51199"/>
    </source>
</evidence>
<evidence type="ECO:0000256" key="3">
    <source>
        <dbReference type="ARBA" id="ARBA00022705"/>
    </source>
</evidence>
<dbReference type="NCBIfam" id="TIGR00665">
    <property type="entry name" value="DnaB"/>
    <property type="match status" value="1"/>
</dbReference>
<gene>
    <name evidence="14" type="ORF">BEE62_14775</name>
</gene>
<evidence type="ECO:0000256" key="4">
    <source>
        <dbReference type="ARBA" id="ARBA00022741"/>
    </source>
</evidence>
<evidence type="ECO:0000256" key="1">
    <source>
        <dbReference type="ARBA" id="ARBA00008428"/>
    </source>
</evidence>
<evidence type="ECO:0000256" key="10">
    <source>
        <dbReference type="ARBA" id="ARBA00048954"/>
    </source>
</evidence>
<dbReference type="InterPro" id="IPR003593">
    <property type="entry name" value="AAA+_ATPase"/>
</dbReference>
<evidence type="ECO:0000256" key="12">
    <source>
        <dbReference type="RuleBase" id="RU362085"/>
    </source>
</evidence>
<protein>
    <recommendedName>
        <fullName evidence="11 12">Replicative DNA helicase</fullName>
        <ecNumber evidence="11 12">5.6.2.3</ecNumber>
    </recommendedName>
</protein>
<dbReference type="GO" id="GO:0016887">
    <property type="term" value="F:ATP hydrolysis activity"/>
    <property type="evidence" value="ECO:0007669"/>
    <property type="project" value="RHEA"/>
</dbReference>
<name>A0A1M2V0W3_MARNT</name>
<comment type="function">
    <text evidence="12">The main replicative DNA helicase, it participates in initiation and elongation during chromosome replication. Travels ahead of the DNA replisome, separating dsDNA into templates for DNA synthesis. A processive ATP-dependent 5'-3' DNA helicase it has DNA-dependent ATPase activity.</text>
</comment>
<evidence type="ECO:0000256" key="11">
    <source>
        <dbReference type="NCBIfam" id="TIGR00665"/>
    </source>
</evidence>
<dbReference type="PANTHER" id="PTHR30153">
    <property type="entry name" value="REPLICATIVE DNA HELICASE DNAB"/>
    <property type="match status" value="1"/>
</dbReference>
<reference evidence="14" key="1">
    <citation type="submission" date="2016-11" db="EMBL/GenBank/DDBJ databases">
        <title>Draft Genome Sequence of Marinobacter hydrocarbonoclasticus strain STW2, a polyaromatic aromatic hydrocarbon degrading and denitrifying bacterium from rhizosphere of Seagrass Enhalus acodoides.</title>
        <authorList>
            <person name="Ling J."/>
            <person name="Dong J."/>
        </authorList>
    </citation>
    <scope>NUCLEOTIDE SEQUENCE [LARGE SCALE GENOMIC DNA]</scope>
    <source>
        <strain evidence="14">STW2</strain>
    </source>
</reference>
<dbReference type="SMART" id="SM00382">
    <property type="entry name" value="AAA"/>
    <property type="match status" value="1"/>
</dbReference>
<dbReference type="PROSITE" id="PS51199">
    <property type="entry name" value="SF4_HELICASE"/>
    <property type="match status" value="1"/>
</dbReference>
<dbReference type="OrthoDB" id="9773982at2"/>
<keyword evidence="6 12" id="KW-0347">Helicase</keyword>
<dbReference type="GO" id="GO:1990077">
    <property type="term" value="C:primosome complex"/>
    <property type="evidence" value="ECO:0007669"/>
    <property type="project" value="UniProtKB-UniRule"/>
</dbReference>
<dbReference type="InterPro" id="IPR027417">
    <property type="entry name" value="P-loop_NTPase"/>
</dbReference>
<comment type="similarity">
    <text evidence="1 12">Belongs to the helicase family. DnaB subfamily.</text>
</comment>
<dbReference type="InterPro" id="IPR036185">
    <property type="entry name" value="DNA_heli_DnaB-like_N_sf"/>
</dbReference>
<dbReference type="PANTHER" id="PTHR30153:SF2">
    <property type="entry name" value="REPLICATIVE DNA HELICASE"/>
    <property type="match status" value="1"/>
</dbReference>
<dbReference type="Gene3D" id="3.40.50.300">
    <property type="entry name" value="P-loop containing nucleotide triphosphate hydrolases"/>
    <property type="match status" value="1"/>
</dbReference>
<dbReference type="AlphaFoldDB" id="A0A1M2V0W3"/>
<keyword evidence="7 12" id="KW-0067">ATP-binding</keyword>
<organism evidence="14 15">
    <name type="scientific">Marinobacter nauticus</name>
    <name type="common">Marinobacter hydrocarbonoclasticus</name>
    <name type="synonym">Marinobacter aquaeolei</name>
    <dbReference type="NCBI Taxonomy" id="2743"/>
    <lineage>
        <taxon>Bacteria</taxon>
        <taxon>Pseudomonadati</taxon>
        <taxon>Pseudomonadota</taxon>
        <taxon>Gammaproteobacteria</taxon>
        <taxon>Pseudomonadales</taxon>
        <taxon>Marinobacteraceae</taxon>
        <taxon>Marinobacter</taxon>
    </lineage>
</organism>
<dbReference type="InterPro" id="IPR016136">
    <property type="entry name" value="DNA_helicase_N/primase_C"/>
</dbReference>
<evidence type="ECO:0000256" key="7">
    <source>
        <dbReference type="ARBA" id="ARBA00022840"/>
    </source>
</evidence>
<evidence type="ECO:0000313" key="14">
    <source>
        <dbReference type="EMBL" id="OJT01212.1"/>
    </source>
</evidence>
<dbReference type="GO" id="GO:0003677">
    <property type="term" value="F:DNA binding"/>
    <property type="evidence" value="ECO:0007669"/>
    <property type="project" value="UniProtKB-UniRule"/>
</dbReference>
<dbReference type="CDD" id="cd00984">
    <property type="entry name" value="DnaB_C"/>
    <property type="match status" value="1"/>
</dbReference>
<evidence type="ECO:0000313" key="15">
    <source>
        <dbReference type="Proteomes" id="UP000183986"/>
    </source>
</evidence>
<evidence type="ECO:0000256" key="2">
    <source>
        <dbReference type="ARBA" id="ARBA00022515"/>
    </source>
</evidence>
<comment type="caution">
    <text evidence="14">The sequence shown here is derived from an EMBL/GenBank/DDBJ whole genome shotgun (WGS) entry which is preliminary data.</text>
</comment>
<keyword evidence="15" id="KW-1185">Reference proteome</keyword>
<dbReference type="SUPFAM" id="SSF52540">
    <property type="entry name" value="P-loop containing nucleoside triphosphate hydrolases"/>
    <property type="match status" value="1"/>
</dbReference>
<evidence type="ECO:0000256" key="6">
    <source>
        <dbReference type="ARBA" id="ARBA00022806"/>
    </source>
</evidence>
<dbReference type="GO" id="GO:0005524">
    <property type="term" value="F:ATP binding"/>
    <property type="evidence" value="ECO:0007669"/>
    <property type="project" value="UniProtKB-UniRule"/>
</dbReference>
<dbReference type="Pfam" id="PF03796">
    <property type="entry name" value="DnaB_C"/>
    <property type="match status" value="1"/>
</dbReference>
<evidence type="ECO:0000256" key="9">
    <source>
        <dbReference type="ARBA" id="ARBA00023235"/>
    </source>
</evidence>
<dbReference type="Pfam" id="PF00772">
    <property type="entry name" value="DnaB"/>
    <property type="match status" value="1"/>
</dbReference>
<comment type="catalytic activity">
    <reaction evidence="10 12">
        <text>ATP + H2O = ADP + phosphate + H(+)</text>
        <dbReference type="Rhea" id="RHEA:13065"/>
        <dbReference type="ChEBI" id="CHEBI:15377"/>
        <dbReference type="ChEBI" id="CHEBI:15378"/>
        <dbReference type="ChEBI" id="CHEBI:30616"/>
        <dbReference type="ChEBI" id="CHEBI:43474"/>
        <dbReference type="ChEBI" id="CHEBI:456216"/>
        <dbReference type="EC" id="5.6.2.3"/>
    </reaction>
</comment>
<dbReference type="RefSeq" id="WP_072677976.1">
    <property type="nucleotide sequence ID" value="NZ_MPKY01000001.1"/>
</dbReference>
<evidence type="ECO:0000256" key="5">
    <source>
        <dbReference type="ARBA" id="ARBA00022801"/>
    </source>
</evidence>
<dbReference type="InterPro" id="IPR007693">
    <property type="entry name" value="DNA_helicase_DnaB-like_N"/>
</dbReference>
<proteinExistence type="inferred from homology"/>
<dbReference type="GO" id="GO:0043139">
    <property type="term" value="F:5'-3' DNA helicase activity"/>
    <property type="evidence" value="ECO:0007669"/>
    <property type="project" value="UniProtKB-EC"/>
</dbReference>
<accession>A0A1M2V0W3</accession>
<sequence length="457" mass="50936">MNIDVYEAAVLSLTLRADYAAQVFSKIQPEDFSSDLQAFAVAAHDLLRENKAVDVLTVADRLESEGIENAGELLAQIVEQSGKPSIENLDDYCGILSNRGLKRNLYTATLTARQILDEETDPATAQEKIVSEFERLQGRKADEFLFDMRKASKLFYEEMDRRNTAGGELIGLSTGFKHLDERMNGMREGDLIIVAGRPSMGKTTFAMNIVEHNAARKNLPCLVFSMEMSASQIVEKMTASLGGINLGSLRRGTLNEEEWTKFGAASQMVQKANLYIDERGGLSVAQMRARCHEIKRKAGGLSLIMVDYLQLMDGKAENRTQEITKITGGLKGLAKEFQCPVIALSQLNRGVESRSDKRPLMSDLRESGSIEQDADVIIFPFRAGYYENPDDPDPTTEIIFGKIRMGERGSESLEFQGQFSRFKSTDARVDFEAIRRAKEEAEREAKKANRNRGGMPL</sequence>
<dbReference type="GO" id="GO:0006269">
    <property type="term" value="P:DNA replication, synthesis of primer"/>
    <property type="evidence" value="ECO:0007669"/>
    <property type="project" value="UniProtKB-UniRule"/>
</dbReference>
<dbReference type="EC" id="5.6.2.3" evidence="11 12"/>
<evidence type="ECO:0000256" key="8">
    <source>
        <dbReference type="ARBA" id="ARBA00023125"/>
    </source>
</evidence>
<keyword evidence="9" id="KW-0413">Isomerase</keyword>